<reference evidence="2" key="1">
    <citation type="submission" date="2007-03" db="EMBL/GenBank/DDBJ databases">
        <authorList>
            <person name="Paulsen I."/>
        </authorList>
    </citation>
    <scope>NUCLEOTIDE SEQUENCE</scope>
    <source>
        <strain evidence="2">VEG</strain>
    </source>
</reference>
<accession>V4ZKW4</accession>
<sequence length="235" mass="25027">MSCLAIRCLPFSFFIVSAVSAVFSLPDLRVCREASGPGERCVVCLCIRGCATPHGEAEGVVEGFDVDASVSFSLVDFPKLAFRRHTHAMLALCAPEAAGPPSGLRLGLCGPRGAFGCPPVKFFFFGDPGGSPPSRREQRRIQKEALTAVVAGVVRREAQAVAPRNLLAGEAAAVVGCAAHRLQHRLAEAPADALVLFGELEQRSAELLSRGPVFLQGMHREAANEHAQKEREGEL</sequence>
<evidence type="ECO:0008006" key="4">
    <source>
        <dbReference type="Google" id="ProtNLM"/>
    </source>
</evidence>
<feature type="chain" id="PRO_5004730227" description="Transmembrane protein" evidence="1">
    <location>
        <begin position="25"/>
        <end position="235"/>
    </location>
</feature>
<protein>
    <recommendedName>
        <fullName evidence="4">Transmembrane protein</fullName>
    </recommendedName>
</protein>
<proteinExistence type="predicted"/>
<evidence type="ECO:0000256" key="1">
    <source>
        <dbReference type="SAM" id="SignalP"/>
    </source>
</evidence>
<comment type="caution">
    <text evidence="2">The sequence shown here is derived from an EMBL/GenBank/DDBJ whole genome shotgun (WGS) entry which is preliminary data.</text>
</comment>
<dbReference type="AlphaFoldDB" id="V4ZKW4"/>
<evidence type="ECO:0000313" key="2">
    <source>
        <dbReference type="EMBL" id="ESS32902.1"/>
    </source>
</evidence>
<dbReference type="EMBL" id="AAYL02000119">
    <property type="protein sequence ID" value="ESS32902.1"/>
    <property type="molecule type" value="Genomic_DNA"/>
</dbReference>
<keyword evidence="1" id="KW-0732">Signal</keyword>
<name>V4ZKW4_TOXGV</name>
<gene>
    <name evidence="2" type="ORF">TGVEG_440530</name>
</gene>
<feature type="signal peptide" evidence="1">
    <location>
        <begin position="1"/>
        <end position="24"/>
    </location>
</feature>
<evidence type="ECO:0000313" key="3">
    <source>
        <dbReference type="Proteomes" id="UP000002226"/>
    </source>
</evidence>
<dbReference type="VEuPathDB" id="ToxoDB:TGVEG_440530"/>
<organism evidence="2 3">
    <name type="scientific">Toxoplasma gondii (strain ATCC 50861 / VEG)</name>
    <dbReference type="NCBI Taxonomy" id="432359"/>
    <lineage>
        <taxon>Eukaryota</taxon>
        <taxon>Sar</taxon>
        <taxon>Alveolata</taxon>
        <taxon>Apicomplexa</taxon>
        <taxon>Conoidasida</taxon>
        <taxon>Coccidia</taxon>
        <taxon>Eucoccidiorida</taxon>
        <taxon>Eimeriorina</taxon>
        <taxon>Sarcocystidae</taxon>
        <taxon>Toxoplasma</taxon>
    </lineage>
</organism>
<dbReference type="Proteomes" id="UP000002226">
    <property type="component" value="Unassembled WGS sequence"/>
</dbReference>
<keyword evidence="3" id="KW-1185">Reference proteome</keyword>